<evidence type="ECO:0000259" key="6">
    <source>
        <dbReference type="PROSITE" id="PS50949"/>
    </source>
</evidence>
<evidence type="ECO:0000256" key="2">
    <source>
        <dbReference type="ARBA" id="ARBA00022898"/>
    </source>
</evidence>
<accession>A0AAD3NWZ1</accession>
<dbReference type="GO" id="GO:0003700">
    <property type="term" value="F:DNA-binding transcription factor activity"/>
    <property type="evidence" value="ECO:0007669"/>
    <property type="project" value="InterPro"/>
</dbReference>
<keyword evidence="2" id="KW-0663">Pyridoxal phosphate</keyword>
<keyword evidence="5" id="KW-0804">Transcription</keyword>
<dbReference type="GO" id="GO:0003677">
    <property type="term" value="F:DNA binding"/>
    <property type="evidence" value="ECO:0007669"/>
    <property type="project" value="UniProtKB-KW"/>
</dbReference>
<dbReference type="RefSeq" id="WP_271179085.1">
    <property type="nucleotide sequence ID" value="NZ_BSFH01000008.1"/>
</dbReference>
<dbReference type="PANTHER" id="PTHR46577">
    <property type="entry name" value="HTH-TYPE TRANSCRIPTIONAL REGULATORY PROTEIN GABR"/>
    <property type="match status" value="1"/>
</dbReference>
<dbReference type="InterPro" id="IPR015421">
    <property type="entry name" value="PyrdxlP-dep_Trfase_major"/>
</dbReference>
<dbReference type="Pfam" id="PF00392">
    <property type="entry name" value="GntR"/>
    <property type="match status" value="1"/>
</dbReference>
<dbReference type="Pfam" id="PF00155">
    <property type="entry name" value="Aminotran_1_2"/>
    <property type="match status" value="1"/>
</dbReference>
<dbReference type="Proteomes" id="UP001143349">
    <property type="component" value="Unassembled WGS sequence"/>
</dbReference>
<dbReference type="Gene3D" id="3.40.640.10">
    <property type="entry name" value="Type I PLP-dependent aspartate aminotransferase-like (Major domain)"/>
    <property type="match status" value="1"/>
</dbReference>
<name>A0AAD3NWZ1_9RHOB</name>
<dbReference type="InterPro" id="IPR036390">
    <property type="entry name" value="WH_DNA-bd_sf"/>
</dbReference>
<keyword evidence="3" id="KW-0805">Transcription regulation</keyword>
<protein>
    <submittedName>
        <fullName evidence="7">GntR family transcriptional regulator</fullName>
    </submittedName>
</protein>
<comment type="similarity">
    <text evidence="1">In the C-terminal section; belongs to the class-I pyridoxal-phosphate-dependent aminotransferase family.</text>
</comment>
<reference evidence="7" key="1">
    <citation type="journal article" date="2014" name="Int. J. Syst. Evol. Microbiol.">
        <title>Complete genome sequence of Corynebacterium casei LMG S-19264T (=DSM 44701T), isolated from a smear-ripened cheese.</title>
        <authorList>
            <consortium name="US DOE Joint Genome Institute (JGI-PGF)"/>
            <person name="Walter F."/>
            <person name="Albersmeier A."/>
            <person name="Kalinowski J."/>
            <person name="Ruckert C."/>
        </authorList>
    </citation>
    <scope>NUCLEOTIDE SEQUENCE</scope>
    <source>
        <strain evidence="7">VKM B-2222</strain>
    </source>
</reference>
<evidence type="ECO:0000256" key="1">
    <source>
        <dbReference type="ARBA" id="ARBA00005384"/>
    </source>
</evidence>
<evidence type="ECO:0000256" key="3">
    <source>
        <dbReference type="ARBA" id="ARBA00023015"/>
    </source>
</evidence>
<gene>
    <name evidence="7" type="ORF">GCM10017635_03540</name>
</gene>
<evidence type="ECO:0000256" key="4">
    <source>
        <dbReference type="ARBA" id="ARBA00023125"/>
    </source>
</evidence>
<dbReference type="GO" id="GO:0030170">
    <property type="term" value="F:pyridoxal phosphate binding"/>
    <property type="evidence" value="ECO:0007669"/>
    <property type="project" value="InterPro"/>
</dbReference>
<dbReference type="InterPro" id="IPR004839">
    <property type="entry name" value="Aminotransferase_I/II_large"/>
</dbReference>
<dbReference type="InterPro" id="IPR015424">
    <property type="entry name" value="PyrdxlP-dep_Trfase"/>
</dbReference>
<dbReference type="SMART" id="SM00345">
    <property type="entry name" value="HTH_GNTR"/>
    <property type="match status" value="1"/>
</dbReference>
<dbReference type="InterPro" id="IPR036388">
    <property type="entry name" value="WH-like_DNA-bd_sf"/>
</dbReference>
<feature type="domain" description="HTH gntR-type" evidence="6">
    <location>
        <begin position="16"/>
        <end position="84"/>
    </location>
</feature>
<comment type="caution">
    <text evidence="7">The sequence shown here is derived from an EMBL/GenBank/DDBJ whole genome shotgun (WGS) entry which is preliminary data.</text>
</comment>
<dbReference type="InterPro" id="IPR051446">
    <property type="entry name" value="HTH_trans_reg/aminotransferase"/>
</dbReference>
<evidence type="ECO:0000313" key="7">
    <source>
        <dbReference type="EMBL" id="GLK62885.1"/>
    </source>
</evidence>
<sequence length="443" mass="47688">MEEPVAVEKIAQNLGDPSARGIAMHVRALIRAGVIPHGARLPPVRDIAFVLGISPATVSAAWSDLRKRSVLEGRGRNGIRVADRPVVTQPTRFASAGRYGSGVLDLSFAVPDTALLPPLEAALAYGARAQGLNSYSRVQVQPELEEALRNQWPYQPEAMLAVNGGYSAVHMVLGALSLSDAVVAVEDPTPMRHLDILEHLGAIIVPVANDGQGPRPDMLARVMEKRPAAFLFQPRLNSVTGHELTPQRLRQLGDVLANADTAIIEDDGLGGLSTNPPQSLGSRFPDRTTHILSFSKPYGPDLRLAVLSANADLVARLRAYRSFNSGWTSRILQSATAWLLRDSQTAEVIAHAKQTYAERNRTLSHALQTRGITHRLGAGLATWMRVSEESFAMITLAAHGIAVMPGSRMSLRNEPHIRLATGIISKDYDRIADALALACGPAG</sequence>
<organism evidence="7 8">
    <name type="scientific">Paracoccus kondratievae</name>
    <dbReference type="NCBI Taxonomy" id="135740"/>
    <lineage>
        <taxon>Bacteria</taxon>
        <taxon>Pseudomonadati</taxon>
        <taxon>Pseudomonadota</taxon>
        <taxon>Alphaproteobacteria</taxon>
        <taxon>Rhodobacterales</taxon>
        <taxon>Paracoccaceae</taxon>
        <taxon>Paracoccus</taxon>
    </lineage>
</organism>
<proteinExistence type="inferred from homology"/>
<dbReference type="PANTHER" id="PTHR46577:SF1">
    <property type="entry name" value="HTH-TYPE TRANSCRIPTIONAL REGULATORY PROTEIN GABR"/>
    <property type="match status" value="1"/>
</dbReference>
<evidence type="ECO:0000256" key="5">
    <source>
        <dbReference type="ARBA" id="ARBA00023163"/>
    </source>
</evidence>
<dbReference type="CDD" id="cd00609">
    <property type="entry name" value="AAT_like"/>
    <property type="match status" value="1"/>
</dbReference>
<dbReference type="SUPFAM" id="SSF53383">
    <property type="entry name" value="PLP-dependent transferases"/>
    <property type="match status" value="1"/>
</dbReference>
<dbReference type="SUPFAM" id="SSF46785">
    <property type="entry name" value="Winged helix' DNA-binding domain"/>
    <property type="match status" value="1"/>
</dbReference>
<dbReference type="EMBL" id="BSFH01000008">
    <property type="protein sequence ID" value="GLK62885.1"/>
    <property type="molecule type" value="Genomic_DNA"/>
</dbReference>
<dbReference type="AlphaFoldDB" id="A0AAD3NWZ1"/>
<dbReference type="PROSITE" id="PS50949">
    <property type="entry name" value="HTH_GNTR"/>
    <property type="match status" value="1"/>
</dbReference>
<reference evidence="7" key="2">
    <citation type="submission" date="2023-01" db="EMBL/GenBank/DDBJ databases">
        <authorList>
            <person name="Sun Q."/>
            <person name="Evtushenko L."/>
        </authorList>
    </citation>
    <scope>NUCLEOTIDE SEQUENCE</scope>
    <source>
        <strain evidence="7">VKM B-2222</strain>
    </source>
</reference>
<dbReference type="InterPro" id="IPR000524">
    <property type="entry name" value="Tscrpt_reg_HTH_GntR"/>
</dbReference>
<keyword evidence="8" id="KW-1185">Reference proteome</keyword>
<dbReference type="Gene3D" id="1.10.10.10">
    <property type="entry name" value="Winged helix-like DNA-binding domain superfamily/Winged helix DNA-binding domain"/>
    <property type="match status" value="1"/>
</dbReference>
<evidence type="ECO:0000313" key="8">
    <source>
        <dbReference type="Proteomes" id="UP001143349"/>
    </source>
</evidence>
<keyword evidence="4" id="KW-0238">DNA-binding</keyword>